<evidence type="ECO:0000256" key="2">
    <source>
        <dbReference type="ARBA" id="ARBA00010515"/>
    </source>
</evidence>
<dbReference type="Gene3D" id="1.10.8.60">
    <property type="match status" value="1"/>
</dbReference>
<feature type="region of interest" description="Disordered" evidence="7">
    <location>
        <begin position="1408"/>
        <end position="1433"/>
    </location>
</feature>
<keyword evidence="10" id="KW-1185">Reference proteome</keyword>
<feature type="region of interest" description="Disordered" evidence="7">
    <location>
        <begin position="573"/>
        <end position="626"/>
    </location>
</feature>
<dbReference type="EMBL" id="MVBO01000142">
    <property type="protein sequence ID" value="OZJ02567.1"/>
    <property type="molecule type" value="Genomic_DNA"/>
</dbReference>
<dbReference type="Pfam" id="PF00004">
    <property type="entry name" value="AAA"/>
    <property type="match status" value="1"/>
</dbReference>
<dbReference type="InterPro" id="IPR002168">
    <property type="entry name" value="Lipase_GDXG_HIS_AS"/>
</dbReference>
<evidence type="ECO:0000313" key="9">
    <source>
        <dbReference type="EMBL" id="OZJ02567.1"/>
    </source>
</evidence>
<gene>
    <name evidence="9" type="ORF">BZG36_04190</name>
</gene>
<dbReference type="Pfam" id="PF17862">
    <property type="entry name" value="AAA_lid_3"/>
    <property type="match status" value="1"/>
</dbReference>
<dbReference type="GO" id="GO:0005741">
    <property type="term" value="C:mitochondrial outer membrane"/>
    <property type="evidence" value="ECO:0007669"/>
    <property type="project" value="UniProtKB-SubCell"/>
</dbReference>
<dbReference type="SUPFAM" id="SSF53474">
    <property type="entry name" value="alpha/beta-Hydrolases"/>
    <property type="match status" value="1"/>
</dbReference>
<name>A0A261XW35_9FUNG</name>
<dbReference type="InterPro" id="IPR003960">
    <property type="entry name" value="ATPase_AAA_CS"/>
</dbReference>
<evidence type="ECO:0000256" key="6">
    <source>
        <dbReference type="ARBA" id="ARBA00023128"/>
    </source>
</evidence>
<dbReference type="Gene3D" id="3.40.50.1820">
    <property type="entry name" value="alpha/beta hydrolase"/>
    <property type="match status" value="1"/>
</dbReference>
<evidence type="ECO:0000256" key="7">
    <source>
        <dbReference type="SAM" id="MobiDB-lite"/>
    </source>
</evidence>
<sequence>MAGSPVVEIQGLGAVRGSNKNGVNRYYGVPYAKPVVRWRPPVALDVKDRWDEVRDASSFGPMCPQPRGALNGGPFTGIHCPSSEEHCLNMNIYVPGCVKGPGQKLPVMVWVHGGSFRDGSASADCYEGTNMTQYAAQLGYPIVLVGINYRVNVFGFFASGDLEADVHKDANLSPDQKCVGNWGLLDQKIAFEWVSICFQLAWAFAERFGMQIRKHIGNFGGDPSNVTAFGESAGSITLNHHLLIRAHHGIFDRIIMQSGTTSTTVPAIPSSENYERQYHLLLEHLGIDDGPSSTAESRIEALRKVDAETLAQAAGQLPLVFAPTLDGVVIQEDNRIRWRNIANWDPNIRGVMLGTTKDEGTLFTAKTQSANVERYNSLVSRLIPQSLHERFKKTYRPPTNDDEAKTAADRFWGDAWFRTYTRLFAQFLAKNLESKVYYYNFNYPMKSTEYWGLDIHHAIELPFLFLRRDYLTPEEQRMGETLVESWVKFAYGKDLKQERPEGVAWPPYSDHFPVMIFDTHGANARIDAWDQENLDLWIAVEDEGLKTYLCRRPSQCPRKWLFRQLSVSASVKNKKPDSTAALTGDQETVTGHDTVAEGKTAEADARTEENTQDTKTRRGRKGTKQATLHRYRPVIPETFLKTNLLRHEQLEGSFLSEYRVPPSVVQEVLYTARGSLVPSAVTTEHMVARTCHLLLNSDKEGTTYMLDALVKDVAKDLGADILTVDLQDLMLLTTNVFTPRSIVNPWPFYGGLDAFNSDNAMLSARIDNEDGGIAEETLSTTIGDDYFADENEYSYFQPGRVNAPIRGKLVYTKSDLDWLARTASKLDRFFTALLTASPRSSLPVQSSSLSTSPTTNANVSSLTRPKILYVREIGEIVQSHLGTVIIASMVEAVQRAKRKGHQLIILASQTPPPASASTRGENNATSKTVVTQLSELTSPQNSLHSTIPTFATIHIPCAPTALDANYEQDDQTKAASSLLDRDIRSRIQEINGRNVQLVTIHKGFSLPQDLPLQEALACIPDVDTKVWDFARIHRLIVNALGYAAKEAREQNTKLKLAKTHFQQAYTVISQNATEHTKLVGIPDLTRQKASLDAASLSQWLQHLKEGCDRYEMKLLPRIINPATMTVTLDEVRVKPATVDALYNIITLPLLQPDLFRYGVLARHFIPGVLLFGPPGTGKTMLAKAVAKESGSSMIEVRASEVYDMYIGEGEKNVRAIFSLARKLAPCVVFVDEVDFLFNTRRSDNASSTAHREVINQFMVEWDGLSSQNQGVLLMAATNRPFDLDDAVLRRMPRRILVDLPSLEDRKHILQTHLKDEDIDISLDDLAQRTEHFSGSDLKNLCVAAALSAVREQTGDRKAFQQVLEPASHLPKRILRSHHFSQALSQITPSSSDDMASIVALRKWDEQYGDGAKPKKKPAIGFGANQSITMPAPNPSQRLEAVALRHKEWSHINDM</sequence>
<dbReference type="InterPro" id="IPR029058">
    <property type="entry name" value="AB_hydrolase_fold"/>
</dbReference>
<dbReference type="PANTHER" id="PTHR45644">
    <property type="entry name" value="AAA ATPASE, PUTATIVE (AFU_ORTHOLOGUE AFUA_2G12920)-RELATED-RELATED"/>
    <property type="match status" value="1"/>
</dbReference>
<proteinExistence type="inferred from homology"/>
<comment type="similarity">
    <text evidence="2">Belongs to the 'GDXG' lipolytic enzyme family.</text>
</comment>
<feature type="domain" description="AAA+ ATPase" evidence="8">
    <location>
        <begin position="1164"/>
        <end position="1302"/>
    </location>
</feature>
<dbReference type="InterPro" id="IPR003593">
    <property type="entry name" value="AAA+_ATPase"/>
</dbReference>
<comment type="caution">
    <text evidence="9">The sequence shown here is derived from an EMBL/GenBank/DDBJ whole genome shotgun (WGS) entry which is preliminary data.</text>
</comment>
<evidence type="ECO:0000256" key="1">
    <source>
        <dbReference type="ARBA" id="ARBA00004572"/>
    </source>
</evidence>
<dbReference type="PROSITE" id="PS00674">
    <property type="entry name" value="AAA"/>
    <property type="match status" value="1"/>
</dbReference>
<keyword evidence="4" id="KW-1000">Mitochondrion outer membrane</keyword>
<dbReference type="InterPro" id="IPR027417">
    <property type="entry name" value="P-loop_NTPase"/>
</dbReference>
<keyword evidence="5" id="KW-0067">ATP-binding</keyword>
<keyword evidence="6" id="KW-0496">Mitochondrion</keyword>
<dbReference type="InterPro" id="IPR056027">
    <property type="entry name" value="DUF7608"/>
</dbReference>
<keyword evidence="4" id="KW-0472">Membrane</keyword>
<evidence type="ECO:0000256" key="4">
    <source>
        <dbReference type="ARBA" id="ARBA00022787"/>
    </source>
</evidence>
<reference evidence="9 10" key="1">
    <citation type="journal article" date="2017" name="Mycologia">
        <title>Bifiguratus adelaidae, gen. et sp. nov., a new member of Mucoromycotina in endophytic and soil-dwelling habitats.</title>
        <authorList>
            <person name="Torres-Cruz T.J."/>
            <person name="Billingsley Tobias T.L."/>
            <person name="Almatruk M."/>
            <person name="Hesse C."/>
            <person name="Kuske C.R."/>
            <person name="Desiro A."/>
            <person name="Benucci G.M."/>
            <person name="Bonito G."/>
            <person name="Stajich J.E."/>
            <person name="Dunlap C."/>
            <person name="Arnold A.E."/>
            <person name="Porras-Alfaro A."/>
        </authorList>
    </citation>
    <scope>NUCLEOTIDE SEQUENCE [LARGE SCALE GENOMIC DNA]</scope>
    <source>
        <strain evidence="9 10">AZ0501</strain>
    </source>
</reference>
<evidence type="ECO:0000259" key="8">
    <source>
        <dbReference type="SMART" id="SM00382"/>
    </source>
</evidence>
<comment type="subcellular location">
    <subcellularLocation>
        <location evidence="1">Mitochondrion outer membrane</location>
        <topology evidence="1">Single-pass membrane protein</topology>
    </subcellularLocation>
</comment>
<dbReference type="InterPro" id="IPR041569">
    <property type="entry name" value="AAA_lid_3"/>
</dbReference>
<dbReference type="Proteomes" id="UP000242875">
    <property type="component" value="Unassembled WGS sequence"/>
</dbReference>
<keyword evidence="3" id="KW-0547">Nucleotide-binding</keyword>
<feature type="compositionally biased region" description="Basic and acidic residues" evidence="7">
    <location>
        <begin position="594"/>
        <end position="616"/>
    </location>
</feature>
<dbReference type="InterPro" id="IPR051701">
    <property type="entry name" value="Mito_OM_Translocase_MSP1"/>
</dbReference>
<feature type="compositionally biased region" description="Basic residues" evidence="7">
    <location>
        <begin position="617"/>
        <end position="626"/>
    </location>
</feature>
<dbReference type="PANTHER" id="PTHR45644:SF56">
    <property type="entry name" value="AAA ATPASE, PUTATIVE (AFU_ORTHOLOGUE AFUA_2G12920)-RELATED"/>
    <property type="match status" value="1"/>
</dbReference>
<dbReference type="InterPro" id="IPR003959">
    <property type="entry name" value="ATPase_AAA_core"/>
</dbReference>
<accession>A0A261XW35</accession>
<dbReference type="InterPro" id="IPR002018">
    <property type="entry name" value="CarbesteraseB"/>
</dbReference>
<dbReference type="PROSITE" id="PS01173">
    <property type="entry name" value="LIPASE_GDXG_HIS"/>
    <property type="match status" value="1"/>
</dbReference>
<dbReference type="Gene3D" id="3.40.50.300">
    <property type="entry name" value="P-loop containing nucleotide triphosphate hydrolases"/>
    <property type="match status" value="1"/>
</dbReference>
<evidence type="ECO:0000313" key="10">
    <source>
        <dbReference type="Proteomes" id="UP000242875"/>
    </source>
</evidence>
<organism evidence="9 10">
    <name type="scientific">Bifiguratus adelaidae</name>
    <dbReference type="NCBI Taxonomy" id="1938954"/>
    <lineage>
        <taxon>Eukaryota</taxon>
        <taxon>Fungi</taxon>
        <taxon>Fungi incertae sedis</taxon>
        <taxon>Mucoromycota</taxon>
        <taxon>Mucoromycotina</taxon>
        <taxon>Endogonomycetes</taxon>
        <taxon>Endogonales</taxon>
        <taxon>Endogonales incertae sedis</taxon>
        <taxon>Bifiguratus</taxon>
    </lineage>
</organism>
<dbReference type="OrthoDB" id="39734at2759"/>
<evidence type="ECO:0000256" key="3">
    <source>
        <dbReference type="ARBA" id="ARBA00022741"/>
    </source>
</evidence>
<dbReference type="GO" id="GO:0016887">
    <property type="term" value="F:ATP hydrolysis activity"/>
    <property type="evidence" value="ECO:0007669"/>
    <property type="project" value="InterPro"/>
</dbReference>
<protein>
    <recommendedName>
        <fullName evidence="8">AAA+ ATPase domain-containing protein</fullName>
    </recommendedName>
</protein>
<dbReference type="SUPFAM" id="SSF52540">
    <property type="entry name" value="P-loop containing nucleoside triphosphate hydrolases"/>
    <property type="match status" value="1"/>
</dbReference>
<dbReference type="SMART" id="SM00382">
    <property type="entry name" value="AAA"/>
    <property type="match status" value="1"/>
</dbReference>
<dbReference type="Pfam" id="PF00135">
    <property type="entry name" value="COesterase"/>
    <property type="match status" value="1"/>
</dbReference>
<evidence type="ECO:0000256" key="5">
    <source>
        <dbReference type="ARBA" id="ARBA00022840"/>
    </source>
</evidence>
<dbReference type="GO" id="GO:0005524">
    <property type="term" value="F:ATP binding"/>
    <property type="evidence" value="ECO:0007669"/>
    <property type="project" value="UniProtKB-KW"/>
</dbReference>
<dbReference type="Pfam" id="PF24581">
    <property type="entry name" value="DUF7608"/>
    <property type="match status" value="1"/>
</dbReference>